<dbReference type="InterPro" id="IPR029063">
    <property type="entry name" value="SAM-dependent_MTases_sf"/>
</dbReference>
<evidence type="ECO:0000259" key="1">
    <source>
        <dbReference type="PROSITE" id="PS50123"/>
    </source>
</evidence>
<dbReference type="SUPFAM" id="SSF47757">
    <property type="entry name" value="Chemotaxis receptor methyltransferase CheR, N-terminal domain"/>
    <property type="match status" value="1"/>
</dbReference>
<dbReference type="InterPro" id="IPR022641">
    <property type="entry name" value="CheR_N"/>
</dbReference>
<dbReference type="AlphaFoldDB" id="A0A2A7MJD4"/>
<dbReference type="EC" id="2.1.1.80" evidence="2"/>
<name>A0A2A7MJD4_9CLOT</name>
<dbReference type="EMBL" id="UWJD01000002">
    <property type="protein sequence ID" value="VCT85046.1"/>
    <property type="molecule type" value="Genomic_DNA"/>
</dbReference>
<evidence type="ECO:0000313" key="2">
    <source>
        <dbReference type="EMBL" id="CAG9706742.1"/>
    </source>
</evidence>
<gene>
    <name evidence="4" type="primary">cheR_1</name>
    <name evidence="2" type="synonym">cherR</name>
    <name evidence="2" type="ORF">CNEO_42621</name>
    <name evidence="4" type="ORF">CNEONATNEC25_02647</name>
    <name evidence="3" type="ORF">CQ394_08280</name>
</gene>
<dbReference type="PANTHER" id="PTHR24422">
    <property type="entry name" value="CHEMOTAXIS PROTEIN METHYLTRANSFERASE"/>
    <property type="match status" value="1"/>
</dbReference>
<dbReference type="Proteomes" id="UP000431451">
    <property type="component" value="Unassembled WGS sequence"/>
</dbReference>
<dbReference type="GO" id="GO:0008983">
    <property type="term" value="F:protein-glutamate O-methyltransferase activity"/>
    <property type="evidence" value="ECO:0007669"/>
    <property type="project" value="UniProtKB-EC"/>
</dbReference>
<protein>
    <submittedName>
        <fullName evidence="3">Chemotaxis protein CheR</fullName>
    </submittedName>
    <submittedName>
        <fullName evidence="2">Chemotaxis protein methyltransferase</fullName>
        <ecNumber evidence="2">2.1.1.80</ecNumber>
    </submittedName>
</protein>
<dbReference type="PANTHER" id="PTHR24422:SF8">
    <property type="entry name" value="CHEMOTAXIS PROTEIN"/>
    <property type="match status" value="1"/>
</dbReference>
<accession>A0A2A7MJD4</accession>
<reference evidence="3 5" key="1">
    <citation type="submission" date="2017-10" db="EMBL/GenBank/DDBJ databases">
        <title>Effective Description of Clostridium neonatale sp. nov. linked to necrotizing enterocolitis in neonates and a clarification of species assignable to the genus Clostridium (Prazmowski 1880) emend. Lawson and Rainey 2016.</title>
        <authorList>
            <person name="Bernard K."/>
            <person name="Burdz T."/>
            <person name="Wiebe D."/>
            <person name="Balcewich B."/>
            <person name="Alfa M."/>
            <person name="Bernier A.-M."/>
        </authorList>
    </citation>
    <scope>NUCLEOTIDE SEQUENCE [LARGE SCALE GENOMIC DNA]</scope>
    <source>
        <strain evidence="3 5">LCDC99A005</strain>
    </source>
</reference>
<dbReference type="PROSITE" id="PS50123">
    <property type="entry name" value="CHER"/>
    <property type="match status" value="1"/>
</dbReference>
<evidence type="ECO:0000313" key="5">
    <source>
        <dbReference type="Proteomes" id="UP000220840"/>
    </source>
</evidence>
<dbReference type="Proteomes" id="UP000220840">
    <property type="component" value="Unassembled WGS sequence"/>
</dbReference>
<evidence type="ECO:0000313" key="6">
    <source>
        <dbReference type="Proteomes" id="UP000431451"/>
    </source>
</evidence>
<sequence length="282" mass="33026">MNSDQVKEKIESEDIEVSLLLEGIYLKYGYDFRKYSTAHMKRRIIRSLSKSGLSNISELQYKILYDRDFFKSVLADFSINVTEMFRDPSFYKNFRKNVIPILKTYPFIRIWHAGCSTGEEVYSMAILLKEEGIYERTQIYATDFNATALQKAKEGIYDIDLIDEYSQNYQKAGGNVSLSEYYTEKYDSIIINKELKKKITFAEHNLVTDGVFGEMHVIICRNVLIYFNKDLQNSVINLFYDSLCNGCFLCLGIKESIIFSENRHNFDVISESEKIYRKKYIV</sequence>
<organism evidence="3 5">
    <name type="scientific">Clostridium neonatale</name>
    <dbReference type="NCBI Taxonomy" id="137838"/>
    <lineage>
        <taxon>Bacteria</taxon>
        <taxon>Bacillati</taxon>
        <taxon>Bacillota</taxon>
        <taxon>Clostridia</taxon>
        <taxon>Eubacteriales</taxon>
        <taxon>Clostridiaceae</taxon>
        <taxon>Clostridium</taxon>
    </lineage>
</organism>
<dbReference type="GO" id="GO:0032259">
    <property type="term" value="P:methylation"/>
    <property type="evidence" value="ECO:0007669"/>
    <property type="project" value="UniProtKB-KW"/>
</dbReference>
<evidence type="ECO:0000313" key="3">
    <source>
        <dbReference type="EMBL" id="PEG31679.1"/>
    </source>
</evidence>
<dbReference type="Proteomes" id="UP000789738">
    <property type="component" value="Unassembled WGS sequence"/>
</dbReference>
<dbReference type="EMBL" id="CAKJVE010000004">
    <property type="protein sequence ID" value="CAG9706742.1"/>
    <property type="molecule type" value="Genomic_DNA"/>
</dbReference>
<dbReference type="OrthoDB" id="9816309at2"/>
<dbReference type="InterPro" id="IPR000780">
    <property type="entry name" value="CheR_MeTrfase"/>
</dbReference>
<reference evidence="4 6" key="2">
    <citation type="submission" date="2018-06" db="EMBL/GenBank/DDBJ databases">
        <authorList>
            <consortium name="IHU Genomes"/>
        </authorList>
    </citation>
    <scope>NUCLEOTIDE SEQUENCE [LARGE SCALE GENOMIC DNA]</scope>
    <source>
        <strain evidence="4 6">NEC25</strain>
    </source>
</reference>
<dbReference type="SMART" id="SM00138">
    <property type="entry name" value="MeTrc"/>
    <property type="match status" value="1"/>
</dbReference>
<dbReference type="InterPro" id="IPR022642">
    <property type="entry name" value="CheR_C"/>
</dbReference>
<evidence type="ECO:0000313" key="4">
    <source>
        <dbReference type="EMBL" id="VCT85046.1"/>
    </source>
</evidence>
<reference evidence="2" key="3">
    <citation type="submission" date="2021-10" db="EMBL/GenBank/DDBJ databases">
        <authorList>
            <person name="Mesa V."/>
        </authorList>
    </citation>
    <scope>NUCLEOTIDE SEQUENCE</scope>
    <source>
        <strain evidence="2">CC3_PB</strain>
    </source>
</reference>
<dbReference type="Pfam" id="PF01739">
    <property type="entry name" value="CheR"/>
    <property type="match status" value="1"/>
</dbReference>
<keyword evidence="2" id="KW-0489">Methyltransferase</keyword>
<dbReference type="PRINTS" id="PR00996">
    <property type="entry name" value="CHERMTFRASE"/>
</dbReference>
<dbReference type="Gene3D" id="3.40.50.150">
    <property type="entry name" value="Vaccinia Virus protein VP39"/>
    <property type="match status" value="1"/>
</dbReference>
<feature type="domain" description="CheR-type methyltransferase" evidence="1">
    <location>
        <begin position="5"/>
        <end position="279"/>
    </location>
</feature>
<dbReference type="EMBL" id="PDCJ01000001">
    <property type="protein sequence ID" value="PEG31679.1"/>
    <property type="molecule type" value="Genomic_DNA"/>
</dbReference>
<dbReference type="STRING" id="137838.GCA_001458595_03125"/>
<dbReference type="SUPFAM" id="SSF53335">
    <property type="entry name" value="S-adenosyl-L-methionine-dependent methyltransferases"/>
    <property type="match status" value="1"/>
</dbReference>
<dbReference type="InterPro" id="IPR050903">
    <property type="entry name" value="Bact_Chemotaxis_MeTrfase"/>
</dbReference>
<keyword evidence="2" id="KW-0808">Transferase</keyword>
<keyword evidence="5" id="KW-1185">Reference proteome</keyword>
<proteinExistence type="predicted"/>
<dbReference type="Pfam" id="PF03705">
    <property type="entry name" value="CheR_N"/>
    <property type="match status" value="1"/>
</dbReference>
<dbReference type="RefSeq" id="WP_058295836.1">
    <property type="nucleotide sequence ID" value="NZ_CAKJVE010000004.1"/>
</dbReference>